<sequence length="184" mass="20370">MKSLLLKISLISLVFSFPILAQTDSTKRFTISNVEAIVGLGLQPTGNLYGFRLGLKDRLNPNQDIRVWFNSTKLIGDNTTRQILAGVGIRKKALELQSGVAGFWGLSIFGGHEKKLSEYQVLGFVVEGKQSRFVAGIEGNVEAEKGPIVVGFRYRVSPVSLDEKSYALVSLGYRFDARLFQLKK</sequence>
<accession>A0A7U4E959</accession>
<feature type="signal peptide" evidence="1">
    <location>
        <begin position="1"/>
        <end position="21"/>
    </location>
</feature>
<dbReference type="EMBL" id="CP002861">
    <property type="protein sequence ID" value="AEI52049.1"/>
    <property type="molecule type" value="Genomic_DNA"/>
</dbReference>
<evidence type="ECO:0008006" key="4">
    <source>
        <dbReference type="Google" id="ProtNLM"/>
    </source>
</evidence>
<dbReference type="AlphaFoldDB" id="A0A7U4E959"/>
<name>A0A7U4E959_RUNSL</name>
<proteinExistence type="predicted"/>
<reference evidence="3" key="1">
    <citation type="submission" date="2011-06" db="EMBL/GenBank/DDBJ databases">
        <title>The complete genome of plasmid 2 of Runella slithyformis DSM 19594.</title>
        <authorList>
            <consortium name="US DOE Joint Genome Institute (JGI-PGF)"/>
            <person name="Lucas S."/>
            <person name="Han J."/>
            <person name="Lapidus A."/>
            <person name="Bruce D."/>
            <person name="Goodwin L."/>
            <person name="Pitluck S."/>
            <person name="Peters L."/>
            <person name="Kyrpides N."/>
            <person name="Mavromatis K."/>
            <person name="Ivanova N."/>
            <person name="Ovchinnikova G."/>
            <person name="Zhang X."/>
            <person name="Misra M."/>
            <person name="Detter J.C."/>
            <person name="Tapia R."/>
            <person name="Han C."/>
            <person name="Land M."/>
            <person name="Hauser L."/>
            <person name="Markowitz V."/>
            <person name="Cheng J.-F."/>
            <person name="Hugenholtz P."/>
            <person name="Woyke T."/>
            <person name="Wu D."/>
            <person name="Tindall B."/>
            <person name="Faehrich R."/>
            <person name="Brambilla E."/>
            <person name="Klenk H.-P."/>
            <person name="Eisen J.A."/>
        </authorList>
    </citation>
    <scope>NUCLEOTIDE SEQUENCE [LARGE SCALE GENOMIC DNA]</scope>
    <source>
        <strain evidence="3">ATCC 29530 / DSM 19594 / LMG 11500 / NCIMB 11436 / LSU 4</strain>
        <plasmid evidence="3">pRUNSL02</plasmid>
    </source>
</reference>
<feature type="chain" id="PRO_5031545179" description="DUF3575 domain-containing protein" evidence="1">
    <location>
        <begin position="22"/>
        <end position="184"/>
    </location>
</feature>
<geneLocation type="plasmid" evidence="2 3">
    <name>pRUNSL02</name>
</geneLocation>
<reference evidence="2 3" key="2">
    <citation type="journal article" date="2012" name="Stand. Genomic Sci.">
        <title>Complete genome sequence of the aquatic bacterium Runella slithyformis type strain (LSU 4(T)).</title>
        <authorList>
            <person name="Copeland A."/>
            <person name="Zhang X."/>
            <person name="Misra M."/>
            <person name="Lapidus A."/>
            <person name="Nolan M."/>
            <person name="Lucas S."/>
            <person name="Deshpande S."/>
            <person name="Cheng J.F."/>
            <person name="Tapia R."/>
            <person name="Goodwin L.A."/>
            <person name="Pitluck S."/>
            <person name="Liolios K."/>
            <person name="Pagani I."/>
            <person name="Ivanova N."/>
            <person name="Mikhailova N."/>
            <person name="Pati A."/>
            <person name="Chen A."/>
            <person name="Palaniappan K."/>
            <person name="Land M."/>
            <person name="Hauser L."/>
            <person name="Pan C."/>
            <person name="Jeffries C.D."/>
            <person name="Detter J.C."/>
            <person name="Brambilla E.M."/>
            <person name="Rohde M."/>
            <person name="Djao O.D."/>
            <person name="Goker M."/>
            <person name="Sikorski J."/>
            <person name="Tindall B.J."/>
            <person name="Woyke T."/>
            <person name="Bristow J."/>
            <person name="Eisen J.A."/>
            <person name="Markowitz V."/>
            <person name="Hugenholtz P."/>
            <person name="Kyrpides N.C."/>
            <person name="Klenk H.P."/>
            <person name="Mavromatis K."/>
        </authorList>
    </citation>
    <scope>NUCLEOTIDE SEQUENCE [LARGE SCALE GENOMIC DNA]</scope>
    <source>
        <strain evidence="3">ATCC 29530 / DSM 19594 / LMG 11500 / NCIMB 11436 / LSU 4</strain>
    </source>
</reference>
<evidence type="ECO:0000256" key="1">
    <source>
        <dbReference type="SAM" id="SignalP"/>
    </source>
</evidence>
<gene>
    <name evidence="2" type="ordered locus">Runsl_5913</name>
</gene>
<protein>
    <recommendedName>
        <fullName evidence="4">DUF3575 domain-containing protein</fullName>
    </recommendedName>
</protein>
<dbReference type="RefSeq" id="WP_013931231.1">
    <property type="nucleotide sequence ID" value="NC_015704.1"/>
</dbReference>
<dbReference type="Proteomes" id="UP000000493">
    <property type="component" value="Plasmid pRUNSL02"/>
</dbReference>
<dbReference type="KEGG" id="rsi:Runsl_5913"/>
<keyword evidence="3" id="KW-1185">Reference proteome</keyword>
<evidence type="ECO:0000313" key="3">
    <source>
        <dbReference type="Proteomes" id="UP000000493"/>
    </source>
</evidence>
<evidence type="ECO:0000313" key="2">
    <source>
        <dbReference type="EMBL" id="AEI52049.1"/>
    </source>
</evidence>
<organism evidence="2 3">
    <name type="scientific">Runella slithyformis (strain ATCC 29530 / DSM 19594 / LMG 11500 / NCIMB 11436 / LSU 4)</name>
    <dbReference type="NCBI Taxonomy" id="761193"/>
    <lineage>
        <taxon>Bacteria</taxon>
        <taxon>Pseudomonadati</taxon>
        <taxon>Bacteroidota</taxon>
        <taxon>Cytophagia</taxon>
        <taxon>Cytophagales</taxon>
        <taxon>Spirosomataceae</taxon>
        <taxon>Runella</taxon>
    </lineage>
</organism>
<keyword evidence="1" id="KW-0732">Signal</keyword>
<keyword evidence="2" id="KW-0614">Plasmid</keyword>